<evidence type="ECO:0000313" key="3">
    <source>
        <dbReference type="EMBL" id="TMR38531.1"/>
    </source>
</evidence>
<dbReference type="OrthoDB" id="5168028at2"/>
<gene>
    <name evidence="3" type="ORF">ETD85_04135</name>
</gene>
<evidence type="ECO:0000259" key="2">
    <source>
        <dbReference type="Pfam" id="PF00496"/>
    </source>
</evidence>
<dbReference type="Proteomes" id="UP000306628">
    <property type="component" value="Unassembled WGS sequence"/>
</dbReference>
<dbReference type="GO" id="GO:1904680">
    <property type="term" value="F:peptide transmembrane transporter activity"/>
    <property type="evidence" value="ECO:0007669"/>
    <property type="project" value="TreeGrafter"/>
</dbReference>
<protein>
    <submittedName>
        <fullName evidence="3">ABC transporter substrate-binding protein</fullName>
    </submittedName>
</protein>
<dbReference type="InterPro" id="IPR000914">
    <property type="entry name" value="SBP_5_dom"/>
</dbReference>
<evidence type="ECO:0000256" key="1">
    <source>
        <dbReference type="SAM" id="SignalP"/>
    </source>
</evidence>
<dbReference type="GO" id="GO:0043190">
    <property type="term" value="C:ATP-binding cassette (ABC) transporter complex"/>
    <property type="evidence" value="ECO:0007669"/>
    <property type="project" value="InterPro"/>
</dbReference>
<dbReference type="PANTHER" id="PTHR30290">
    <property type="entry name" value="PERIPLASMIC BINDING COMPONENT OF ABC TRANSPORTER"/>
    <property type="match status" value="1"/>
</dbReference>
<dbReference type="CDD" id="cd00995">
    <property type="entry name" value="PBP2_NikA_DppA_OppA_like"/>
    <property type="match status" value="1"/>
</dbReference>
<accession>A0A5S4H1F7</accession>
<dbReference type="PROSITE" id="PS51257">
    <property type="entry name" value="PROKAR_LIPOPROTEIN"/>
    <property type="match status" value="1"/>
</dbReference>
<feature type="chain" id="PRO_5024278857" evidence="1">
    <location>
        <begin position="31"/>
        <end position="512"/>
    </location>
</feature>
<dbReference type="AlphaFoldDB" id="A0A5S4H1F7"/>
<evidence type="ECO:0000313" key="4">
    <source>
        <dbReference type="Proteomes" id="UP000306628"/>
    </source>
</evidence>
<dbReference type="Gene3D" id="3.90.76.10">
    <property type="entry name" value="Dipeptide-binding Protein, Domain 1"/>
    <property type="match status" value="1"/>
</dbReference>
<dbReference type="SUPFAM" id="SSF53850">
    <property type="entry name" value="Periplasmic binding protein-like II"/>
    <property type="match status" value="1"/>
</dbReference>
<name>A0A5S4H1F7_9ACTN</name>
<dbReference type="Gene3D" id="3.10.105.10">
    <property type="entry name" value="Dipeptide-binding Protein, Domain 3"/>
    <property type="match status" value="1"/>
</dbReference>
<dbReference type="InterPro" id="IPR039424">
    <property type="entry name" value="SBP_5"/>
</dbReference>
<keyword evidence="1" id="KW-0732">Signal</keyword>
<dbReference type="PIRSF" id="PIRSF002741">
    <property type="entry name" value="MppA"/>
    <property type="match status" value="1"/>
</dbReference>
<organism evidence="3 4">
    <name type="scientific">Nonomuraea zeae</name>
    <dbReference type="NCBI Taxonomy" id="1642303"/>
    <lineage>
        <taxon>Bacteria</taxon>
        <taxon>Bacillati</taxon>
        <taxon>Actinomycetota</taxon>
        <taxon>Actinomycetes</taxon>
        <taxon>Streptosporangiales</taxon>
        <taxon>Streptosporangiaceae</taxon>
        <taxon>Nonomuraea</taxon>
    </lineage>
</organism>
<keyword evidence="4" id="KW-1185">Reference proteome</keyword>
<dbReference type="GO" id="GO:0015833">
    <property type="term" value="P:peptide transport"/>
    <property type="evidence" value="ECO:0007669"/>
    <property type="project" value="TreeGrafter"/>
</dbReference>
<proteinExistence type="predicted"/>
<comment type="caution">
    <text evidence="3">The sequence shown here is derived from an EMBL/GenBank/DDBJ whole genome shotgun (WGS) entry which is preliminary data.</text>
</comment>
<dbReference type="InterPro" id="IPR030678">
    <property type="entry name" value="Peptide/Ni-bd"/>
</dbReference>
<feature type="signal peptide" evidence="1">
    <location>
        <begin position="1"/>
        <end position="30"/>
    </location>
</feature>
<dbReference type="RefSeq" id="WP_138688241.1">
    <property type="nucleotide sequence ID" value="NZ_JBHSAZ010000114.1"/>
</dbReference>
<dbReference type="Gene3D" id="3.40.190.10">
    <property type="entry name" value="Periplasmic binding protein-like II"/>
    <property type="match status" value="1"/>
</dbReference>
<reference evidence="3 4" key="1">
    <citation type="submission" date="2019-05" db="EMBL/GenBank/DDBJ databases">
        <title>Draft genome sequence of Nonomuraea zeae DSM 100528.</title>
        <authorList>
            <person name="Saricaoglu S."/>
            <person name="Isik K."/>
        </authorList>
    </citation>
    <scope>NUCLEOTIDE SEQUENCE [LARGE SCALE GENOMIC DNA]</scope>
    <source>
        <strain evidence="3 4">DSM 100528</strain>
    </source>
</reference>
<dbReference type="Pfam" id="PF00496">
    <property type="entry name" value="SBP_bac_5"/>
    <property type="match status" value="1"/>
</dbReference>
<dbReference type="GO" id="GO:0042597">
    <property type="term" value="C:periplasmic space"/>
    <property type="evidence" value="ECO:0007669"/>
    <property type="project" value="UniProtKB-ARBA"/>
</dbReference>
<feature type="domain" description="Solute-binding protein family 5" evidence="2">
    <location>
        <begin position="89"/>
        <end position="432"/>
    </location>
</feature>
<sequence>MTRSLAPRSPRLAALALIAAAALAISGCSAASGGGGSAGSAGGEITVAGTYAIESLDPDSPTSGGATGTQLAAKAIFSRLVRPRSDGTLEGDLATAWKPDSTATQWTFTLRPDVKFSDGKPVTADDVVGSFKRFVELKSTNAANFTGYTMAATSPAEVVLTAPKPDAAVPYKLAVFFVMPGSLTGESPAWFQTPVGSGPFKVEKFDSSGTLVLVPNPGHYAGAPKAGRVTIRKMPELAARLTALRTGEVDLVSGIPDDQLAALQQDSNLKVETVPSTAVFTMWFNSGTPALKDAKVRRALWQAVDFATIIKRLYPQTGSLADAPVSPITLGHVPQEPVRYDPDAAKAALKDAGFDFSAKLRLQFANAEFRAFNQAIVSDLQKIGVQVDLLEKEQAVFTKDLLALNWDVNFQQLSNPTFDSANTLGRLYPCAAKRNGYCNPELDKLLAAAGASPDSDERVRLYGEASKIIWSDAVGMFPMAVKYAYAWNRRVTGVTPDPNGLPDFSGMQVSGS</sequence>
<dbReference type="EMBL" id="VCKX01000008">
    <property type="protein sequence ID" value="TMR38531.1"/>
    <property type="molecule type" value="Genomic_DNA"/>
</dbReference>